<dbReference type="Proteomes" id="UP000095281">
    <property type="component" value="Unplaced"/>
</dbReference>
<proteinExistence type="predicted"/>
<reference evidence="2" key="1">
    <citation type="submission" date="2016-11" db="UniProtKB">
        <authorList>
            <consortium name="WormBaseParasite"/>
        </authorList>
    </citation>
    <scope>IDENTIFICATION</scope>
</reference>
<accession>A0A1I8BV17</accession>
<evidence type="ECO:0000313" key="2">
    <source>
        <dbReference type="WBParaSite" id="MhA1_Contig683.frz3.gene3"/>
    </source>
</evidence>
<keyword evidence="1" id="KW-1185">Reference proteome</keyword>
<organism evidence="1 2">
    <name type="scientific">Meloidogyne hapla</name>
    <name type="common">Root-knot nematode worm</name>
    <dbReference type="NCBI Taxonomy" id="6305"/>
    <lineage>
        <taxon>Eukaryota</taxon>
        <taxon>Metazoa</taxon>
        <taxon>Ecdysozoa</taxon>
        <taxon>Nematoda</taxon>
        <taxon>Chromadorea</taxon>
        <taxon>Rhabditida</taxon>
        <taxon>Tylenchina</taxon>
        <taxon>Tylenchomorpha</taxon>
        <taxon>Tylenchoidea</taxon>
        <taxon>Meloidogynidae</taxon>
        <taxon>Meloidogyninae</taxon>
        <taxon>Meloidogyne</taxon>
    </lineage>
</organism>
<protein>
    <submittedName>
        <fullName evidence="2">Preprotein translocase subunit SecG</fullName>
    </submittedName>
</protein>
<evidence type="ECO:0000313" key="1">
    <source>
        <dbReference type="Proteomes" id="UP000095281"/>
    </source>
</evidence>
<dbReference type="WBParaSite" id="MhA1_Contig683.frz3.gene3">
    <property type="protein sequence ID" value="MhA1_Contig683.frz3.gene3"/>
    <property type="gene ID" value="MhA1_Contig683.frz3.gene3"/>
</dbReference>
<sequence length="53" mass="6238">MRILLYILLLIVLVIAFIALSFGEIQNKGDGILLRQKRRWWPPHGPHHWGHGR</sequence>
<name>A0A1I8BV17_MELHA</name>
<dbReference type="AlphaFoldDB" id="A0A1I8BV17"/>